<evidence type="ECO:0000256" key="5">
    <source>
        <dbReference type="ARBA" id="ARBA00023002"/>
    </source>
</evidence>
<dbReference type="GO" id="GO:0008379">
    <property type="term" value="F:thioredoxin peroxidase activity"/>
    <property type="evidence" value="ECO:0007669"/>
    <property type="project" value="TreeGrafter"/>
</dbReference>
<keyword evidence="6" id="KW-1015">Disulfide bond</keyword>
<comment type="function">
    <text evidence="1">Thiol-specific peroxidase that catalyzes the reduction of hydrogen peroxide and organic hydroperoxides to water and alcohols, respectively. Plays a role in cell protection against oxidative stress by detoxifying peroxides and as sensor of hydrogen peroxide-mediated signaling events.</text>
</comment>
<dbReference type="Gene3D" id="3.40.30.10">
    <property type="entry name" value="Glutaredoxin"/>
    <property type="match status" value="1"/>
</dbReference>
<dbReference type="RefSeq" id="WP_078402222.1">
    <property type="nucleotide sequence ID" value="NZ_CP016377.1"/>
</dbReference>
<dbReference type="PANTHER" id="PTHR42801:SF7">
    <property type="entry name" value="SLL1159 PROTEIN"/>
    <property type="match status" value="1"/>
</dbReference>
<evidence type="ECO:0000256" key="6">
    <source>
        <dbReference type="ARBA" id="ARBA00023157"/>
    </source>
</evidence>
<sequence>MDILAKNIAQLNETLVSQVPVEILQAFQRSILDLEEKQTGSKSLSIGEKFPDFQLTNYDGKIFGLQDLLKGKLVIAFLRGSWCPYCNLEMQALQNELHQFETKGANLVIITPQPANINSEWRQQQETGFQILSDKDNLLAKKLGIDFELQDFVVPHYKAMGIDLLQINQTDQYALPIPAVYVLDADAVVTYKSLNPDYMKRVNIEELLDQL</sequence>
<dbReference type="EC" id="1.11.1.24" evidence="2"/>
<dbReference type="GO" id="GO:0005737">
    <property type="term" value="C:cytoplasm"/>
    <property type="evidence" value="ECO:0007669"/>
    <property type="project" value="TreeGrafter"/>
</dbReference>
<evidence type="ECO:0000313" key="13">
    <source>
        <dbReference type="EMBL" id="OPB79577.1"/>
    </source>
</evidence>
<evidence type="ECO:0000259" key="12">
    <source>
        <dbReference type="PROSITE" id="PS51352"/>
    </source>
</evidence>
<dbReference type="PROSITE" id="PS51352">
    <property type="entry name" value="THIOREDOXIN_2"/>
    <property type="match status" value="1"/>
</dbReference>
<gene>
    <name evidence="13" type="ORF">BAY32_17985</name>
</gene>
<reference evidence="13 14" key="1">
    <citation type="submission" date="2016-06" db="EMBL/GenBank/DDBJ databases">
        <authorList>
            <person name="Nicholson A.C."/>
        </authorList>
    </citation>
    <scope>NUCLEOTIDE SEQUENCE [LARGE SCALE GENOMIC DNA]</scope>
    <source>
        <strain evidence="13 14">G4123</strain>
    </source>
</reference>
<dbReference type="GO" id="GO:0045454">
    <property type="term" value="P:cell redox homeostasis"/>
    <property type="evidence" value="ECO:0007669"/>
    <property type="project" value="TreeGrafter"/>
</dbReference>
<evidence type="ECO:0000256" key="7">
    <source>
        <dbReference type="ARBA" id="ARBA00023284"/>
    </source>
</evidence>
<dbReference type="AlphaFoldDB" id="A0AAJ3NF69"/>
<comment type="caution">
    <text evidence="13">The sequence shown here is derived from an EMBL/GenBank/DDBJ whole genome shotgun (WGS) entry which is preliminary data.</text>
</comment>
<keyword evidence="7" id="KW-0676">Redox-active center</keyword>
<evidence type="ECO:0000256" key="1">
    <source>
        <dbReference type="ARBA" id="ARBA00003330"/>
    </source>
</evidence>
<evidence type="ECO:0000256" key="10">
    <source>
        <dbReference type="ARBA" id="ARBA00042639"/>
    </source>
</evidence>
<evidence type="ECO:0000256" key="4">
    <source>
        <dbReference type="ARBA" id="ARBA00022862"/>
    </source>
</evidence>
<keyword evidence="5" id="KW-0560">Oxidoreductase</keyword>
<proteinExistence type="inferred from homology"/>
<evidence type="ECO:0000256" key="3">
    <source>
        <dbReference type="ARBA" id="ARBA00022559"/>
    </source>
</evidence>
<accession>A0AAJ3NF69</accession>
<evidence type="ECO:0000256" key="8">
    <source>
        <dbReference type="ARBA" id="ARBA00032824"/>
    </source>
</evidence>
<organism evidence="13 14">
    <name type="scientific">Elizabethkingia ursingii</name>
    <dbReference type="NCBI Taxonomy" id="1756150"/>
    <lineage>
        <taxon>Bacteria</taxon>
        <taxon>Pseudomonadati</taxon>
        <taxon>Bacteroidota</taxon>
        <taxon>Flavobacteriia</taxon>
        <taxon>Flavobacteriales</taxon>
        <taxon>Weeksellaceae</taxon>
        <taxon>Elizabethkingia</taxon>
    </lineage>
</organism>
<evidence type="ECO:0000256" key="2">
    <source>
        <dbReference type="ARBA" id="ARBA00013017"/>
    </source>
</evidence>
<keyword evidence="3" id="KW-0575">Peroxidase</keyword>
<dbReference type="Proteomes" id="UP000190816">
    <property type="component" value="Unassembled WGS sequence"/>
</dbReference>
<dbReference type="KEGG" id="ego:BBD34_02450"/>
<dbReference type="InterPro" id="IPR000866">
    <property type="entry name" value="AhpC/TSA"/>
</dbReference>
<evidence type="ECO:0000313" key="14">
    <source>
        <dbReference type="Proteomes" id="UP000190816"/>
    </source>
</evidence>
<feature type="domain" description="Thioredoxin" evidence="12">
    <location>
        <begin position="44"/>
        <end position="211"/>
    </location>
</feature>
<dbReference type="InterPro" id="IPR036249">
    <property type="entry name" value="Thioredoxin-like_sf"/>
</dbReference>
<dbReference type="InterPro" id="IPR013766">
    <property type="entry name" value="Thioredoxin_domain"/>
</dbReference>
<evidence type="ECO:0000256" key="9">
    <source>
        <dbReference type="ARBA" id="ARBA00038489"/>
    </source>
</evidence>
<keyword evidence="4" id="KW-0049">Antioxidant</keyword>
<dbReference type="InterPro" id="IPR050924">
    <property type="entry name" value="Peroxiredoxin_BCP/PrxQ"/>
</dbReference>
<dbReference type="CDD" id="cd02970">
    <property type="entry name" value="PRX_like2"/>
    <property type="match status" value="1"/>
</dbReference>
<comment type="similarity">
    <text evidence="9">Belongs to the peroxiredoxin family. BCP/PrxQ subfamily.</text>
</comment>
<dbReference type="EMBL" id="MAIC01000004">
    <property type="protein sequence ID" value="OPB79577.1"/>
    <property type="molecule type" value="Genomic_DNA"/>
</dbReference>
<dbReference type="PANTHER" id="PTHR42801">
    <property type="entry name" value="THIOREDOXIN-DEPENDENT PEROXIDE REDUCTASE"/>
    <property type="match status" value="1"/>
</dbReference>
<comment type="catalytic activity">
    <reaction evidence="11">
        <text>a hydroperoxide + [thioredoxin]-dithiol = an alcohol + [thioredoxin]-disulfide + H2O</text>
        <dbReference type="Rhea" id="RHEA:62620"/>
        <dbReference type="Rhea" id="RHEA-COMP:10698"/>
        <dbReference type="Rhea" id="RHEA-COMP:10700"/>
        <dbReference type="ChEBI" id="CHEBI:15377"/>
        <dbReference type="ChEBI" id="CHEBI:29950"/>
        <dbReference type="ChEBI" id="CHEBI:30879"/>
        <dbReference type="ChEBI" id="CHEBI:35924"/>
        <dbReference type="ChEBI" id="CHEBI:50058"/>
        <dbReference type="EC" id="1.11.1.24"/>
    </reaction>
</comment>
<evidence type="ECO:0000256" key="11">
    <source>
        <dbReference type="ARBA" id="ARBA00049091"/>
    </source>
</evidence>
<dbReference type="Pfam" id="PF00578">
    <property type="entry name" value="AhpC-TSA"/>
    <property type="match status" value="1"/>
</dbReference>
<dbReference type="GO" id="GO:0034599">
    <property type="term" value="P:cellular response to oxidative stress"/>
    <property type="evidence" value="ECO:0007669"/>
    <property type="project" value="TreeGrafter"/>
</dbReference>
<name>A0AAJ3NF69_9FLAO</name>
<dbReference type="SUPFAM" id="SSF52833">
    <property type="entry name" value="Thioredoxin-like"/>
    <property type="match status" value="1"/>
</dbReference>
<protein>
    <recommendedName>
        <fullName evidence="2">thioredoxin-dependent peroxiredoxin</fullName>
        <ecNumber evidence="2">1.11.1.24</ecNumber>
    </recommendedName>
    <alternativeName>
        <fullName evidence="8">Thioredoxin peroxidase</fullName>
    </alternativeName>
    <alternativeName>
        <fullName evidence="10">Thioredoxin-dependent peroxiredoxin Bcp</fullName>
    </alternativeName>
</protein>